<evidence type="ECO:0000313" key="1">
    <source>
        <dbReference type="EMBL" id="CAB4795076.1"/>
    </source>
</evidence>
<accession>A0A6J7QJ29</accession>
<sequence length="141" mass="15214">MFLYDFTILATDFEHVANAFRRSGAQMLSAAAVSSGSDRPQPPIVGELRPRSGALVLSVDWEHSGWDGTFMGLQGEIEFSPLDGGNTHLSVSVSWDAEGSNTYSSAEKNLRRHQAEQVIRNFVTALAQEVASHSGDQSTGS</sequence>
<dbReference type="EMBL" id="CAFBPF010000106">
    <property type="protein sequence ID" value="CAB5014372.1"/>
    <property type="molecule type" value="Genomic_DNA"/>
</dbReference>
<protein>
    <submittedName>
        <fullName evidence="4">Unannotated protein</fullName>
    </submittedName>
</protein>
<dbReference type="AlphaFoldDB" id="A0A6J7QJ29"/>
<evidence type="ECO:0000313" key="2">
    <source>
        <dbReference type="EMBL" id="CAB4867390.1"/>
    </source>
</evidence>
<name>A0A6J7QJ29_9ZZZZ</name>
<dbReference type="SUPFAM" id="SSF55961">
    <property type="entry name" value="Bet v1-like"/>
    <property type="match status" value="1"/>
</dbReference>
<organism evidence="4">
    <name type="scientific">freshwater metagenome</name>
    <dbReference type="NCBI Taxonomy" id="449393"/>
    <lineage>
        <taxon>unclassified sequences</taxon>
        <taxon>metagenomes</taxon>
        <taxon>ecological metagenomes</taxon>
    </lineage>
</organism>
<proteinExistence type="predicted"/>
<evidence type="ECO:0000313" key="3">
    <source>
        <dbReference type="EMBL" id="CAB4986080.1"/>
    </source>
</evidence>
<gene>
    <name evidence="1" type="ORF">UFOPK2996_00736</name>
    <name evidence="2" type="ORF">UFOPK3317_00721</name>
    <name evidence="3" type="ORF">UFOPK3974_00661</name>
    <name evidence="4" type="ORF">UFOPK4071_00892</name>
</gene>
<reference evidence="4" key="1">
    <citation type="submission" date="2020-05" db="EMBL/GenBank/DDBJ databases">
        <authorList>
            <person name="Chiriac C."/>
            <person name="Salcher M."/>
            <person name="Ghai R."/>
            <person name="Kavagutti S V."/>
        </authorList>
    </citation>
    <scope>NUCLEOTIDE SEQUENCE</scope>
</reference>
<dbReference type="EMBL" id="CAFAAH010000083">
    <property type="protein sequence ID" value="CAB4795076.1"/>
    <property type="molecule type" value="Genomic_DNA"/>
</dbReference>
<dbReference type="EMBL" id="CAFBLK010000104">
    <property type="protein sequence ID" value="CAB4867390.1"/>
    <property type="molecule type" value="Genomic_DNA"/>
</dbReference>
<evidence type="ECO:0000313" key="4">
    <source>
        <dbReference type="EMBL" id="CAB5014372.1"/>
    </source>
</evidence>
<dbReference type="EMBL" id="CAFBOR010000074">
    <property type="protein sequence ID" value="CAB4986080.1"/>
    <property type="molecule type" value="Genomic_DNA"/>
</dbReference>